<proteinExistence type="predicted"/>
<dbReference type="Proteomes" id="UP000828390">
    <property type="component" value="Unassembled WGS sequence"/>
</dbReference>
<keyword evidence="2" id="KW-1185">Reference proteome</keyword>
<dbReference type="EMBL" id="JAIWYP010000005">
    <property type="protein sequence ID" value="KAH3828375.1"/>
    <property type="molecule type" value="Genomic_DNA"/>
</dbReference>
<dbReference type="AlphaFoldDB" id="A0A9D4H6E9"/>
<protein>
    <submittedName>
        <fullName evidence="1">Uncharacterized protein</fullName>
    </submittedName>
</protein>
<evidence type="ECO:0000313" key="1">
    <source>
        <dbReference type="EMBL" id="KAH3828375.1"/>
    </source>
</evidence>
<organism evidence="1 2">
    <name type="scientific">Dreissena polymorpha</name>
    <name type="common">Zebra mussel</name>
    <name type="synonym">Mytilus polymorpha</name>
    <dbReference type="NCBI Taxonomy" id="45954"/>
    <lineage>
        <taxon>Eukaryota</taxon>
        <taxon>Metazoa</taxon>
        <taxon>Spiralia</taxon>
        <taxon>Lophotrochozoa</taxon>
        <taxon>Mollusca</taxon>
        <taxon>Bivalvia</taxon>
        <taxon>Autobranchia</taxon>
        <taxon>Heteroconchia</taxon>
        <taxon>Euheterodonta</taxon>
        <taxon>Imparidentia</taxon>
        <taxon>Neoheterodontei</taxon>
        <taxon>Myida</taxon>
        <taxon>Dreissenoidea</taxon>
        <taxon>Dreissenidae</taxon>
        <taxon>Dreissena</taxon>
    </lineage>
</organism>
<accession>A0A9D4H6E9</accession>
<sequence length="87" mass="10053">MYLIPIGNIDLRLWEISVISRPSVIWDSARYLRLCEISVISRPSVIWDSARYLSEYVSVILLNISTERILSPSYDLESSTTPMNMRS</sequence>
<evidence type="ECO:0000313" key="2">
    <source>
        <dbReference type="Proteomes" id="UP000828390"/>
    </source>
</evidence>
<comment type="caution">
    <text evidence="1">The sequence shown here is derived from an EMBL/GenBank/DDBJ whole genome shotgun (WGS) entry which is preliminary data.</text>
</comment>
<name>A0A9D4H6E9_DREPO</name>
<reference evidence="1" key="2">
    <citation type="submission" date="2020-11" db="EMBL/GenBank/DDBJ databases">
        <authorList>
            <person name="McCartney M.A."/>
            <person name="Auch B."/>
            <person name="Kono T."/>
            <person name="Mallez S."/>
            <person name="Becker A."/>
            <person name="Gohl D.M."/>
            <person name="Silverstein K.A.T."/>
            <person name="Koren S."/>
            <person name="Bechman K.B."/>
            <person name="Herman A."/>
            <person name="Abrahante J.E."/>
            <person name="Garbe J."/>
        </authorList>
    </citation>
    <scope>NUCLEOTIDE SEQUENCE</scope>
    <source>
        <strain evidence="1">Duluth1</strain>
        <tissue evidence="1">Whole animal</tissue>
    </source>
</reference>
<reference evidence="1" key="1">
    <citation type="journal article" date="2019" name="bioRxiv">
        <title>The Genome of the Zebra Mussel, Dreissena polymorpha: A Resource for Invasive Species Research.</title>
        <authorList>
            <person name="McCartney M.A."/>
            <person name="Auch B."/>
            <person name="Kono T."/>
            <person name="Mallez S."/>
            <person name="Zhang Y."/>
            <person name="Obille A."/>
            <person name="Becker A."/>
            <person name="Abrahante J.E."/>
            <person name="Garbe J."/>
            <person name="Badalamenti J.P."/>
            <person name="Herman A."/>
            <person name="Mangelson H."/>
            <person name="Liachko I."/>
            <person name="Sullivan S."/>
            <person name="Sone E.D."/>
            <person name="Koren S."/>
            <person name="Silverstein K.A.T."/>
            <person name="Beckman K.B."/>
            <person name="Gohl D.M."/>
        </authorList>
    </citation>
    <scope>NUCLEOTIDE SEQUENCE</scope>
    <source>
        <strain evidence="1">Duluth1</strain>
        <tissue evidence="1">Whole animal</tissue>
    </source>
</reference>
<gene>
    <name evidence="1" type="ORF">DPMN_130333</name>
</gene>